<evidence type="ECO:0000313" key="2">
    <source>
        <dbReference type="EMBL" id="KAI1230068.1"/>
    </source>
</evidence>
<dbReference type="GO" id="GO:0008168">
    <property type="term" value="F:methyltransferase activity"/>
    <property type="evidence" value="ECO:0007669"/>
    <property type="project" value="UniProtKB-KW"/>
</dbReference>
<dbReference type="GO" id="GO:0032259">
    <property type="term" value="P:methylation"/>
    <property type="evidence" value="ECO:0007669"/>
    <property type="project" value="UniProtKB-KW"/>
</dbReference>
<name>A0A835NNV7_9PASS</name>
<keyword evidence="1" id="KW-0808">Transferase</keyword>
<evidence type="ECO:0000313" key="1">
    <source>
        <dbReference type="EMBL" id="KAG0118583.1"/>
    </source>
</evidence>
<feature type="non-terminal residue" evidence="1">
    <location>
        <position position="1"/>
    </location>
</feature>
<sequence length="202" mass="22218">DGVRMAFAPVAPALPSVSPVAIGPPRPLLPTLLSRDNRLTSILDSIIARVVEKKIQERQAGGELSPPSSQDPPASHCVLAPSGLLWLHDPGHASNYKLFQEHWRQGQPTEPRLPRQPVLVSGLQKRLEGRLWAPESFQPSGKEEKEEEVEAVNLRAPRSRVRMSSREFWDGFAASTGEGTRSLWGPQCDFGVRCDGSRAVHP</sequence>
<gene>
    <name evidence="1" type="ORF">IHE44_000855</name>
    <name evidence="2" type="ORF">IHE44_0010456</name>
</gene>
<reference evidence="2 3" key="2">
    <citation type="journal article" date="2021" name="J. Hered.">
        <title>Feather Gene Expression Elucidates the Developmental Basis of Plumage Iridescence in African Starlings.</title>
        <authorList>
            <person name="Rubenstein D.R."/>
            <person name="Corvelo A."/>
            <person name="MacManes M.D."/>
            <person name="Maia R."/>
            <person name="Narzisi G."/>
            <person name="Rousaki A."/>
            <person name="Vandenabeele P."/>
            <person name="Shawkey M.D."/>
            <person name="Solomon J."/>
        </authorList>
    </citation>
    <scope>NUCLEOTIDE SEQUENCE [LARGE SCALE GENOMIC DNA]</scope>
    <source>
        <strain evidence="2">SS15</strain>
    </source>
</reference>
<dbReference type="EMBL" id="JADDUC020000032">
    <property type="protein sequence ID" value="KAI1230068.1"/>
    <property type="molecule type" value="Genomic_DNA"/>
</dbReference>
<comment type="caution">
    <text evidence="1">The sequence shown here is derived from an EMBL/GenBank/DDBJ whole genome shotgun (WGS) entry which is preliminary data.</text>
</comment>
<accession>A0A835NNV7</accession>
<dbReference type="Proteomes" id="UP000618051">
    <property type="component" value="Unassembled WGS sequence"/>
</dbReference>
<dbReference type="Gene3D" id="2.60.120.650">
    <property type="entry name" value="Cupin"/>
    <property type="match status" value="1"/>
</dbReference>
<dbReference type="OrthoDB" id="1667110at2759"/>
<organism evidence="1">
    <name type="scientific">Lamprotornis superbus</name>
    <dbReference type="NCBI Taxonomy" id="245042"/>
    <lineage>
        <taxon>Eukaryota</taxon>
        <taxon>Metazoa</taxon>
        <taxon>Chordata</taxon>
        <taxon>Craniata</taxon>
        <taxon>Vertebrata</taxon>
        <taxon>Euteleostomi</taxon>
        <taxon>Archelosauria</taxon>
        <taxon>Archosauria</taxon>
        <taxon>Dinosauria</taxon>
        <taxon>Saurischia</taxon>
        <taxon>Theropoda</taxon>
        <taxon>Coelurosauria</taxon>
        <taxon>Aves</taxon>
        <taxon>Neognathae</taxon>
        <taxon>Neoaves</taxon>
        <taxon>Telluraves</taxon>
        <taxon>Australaves</taxon>
        <taxon>Passeriformes</taxon>
        <taxon>Sturnidae</taxon>
        <taxon>Lamprotornis</taxon>
    </lineage>
</organism>
<reference evidence="1" key="1">
    <citation type="submission" date="2020-10" db="EMBL/GenBank/DDBJ databases">
        <title>Feather gene expression reveals the developmental basis of iridescence in African starlings.</title>
        <authorList>
            <person name="Rubenstein D.R."/>
        </authorList>
    </citation>
    <scope>NUCLEOTIDE SEQUENCE</scope>
    <source>
        <strain evidence="1">SS15</strain>
        <tissue evidence="1">Liver</tissue>
    </source>
</reference>
<dbReference type="AlphaFoldDB" id="A0A835NNV7"/>
<evidence type="ECO:0000313" key="3">
    <source>
        <dbReference type="Proteomes" id="UP000618051"/>
    </source>
</evidence>
<protein>
    <submittedName>
        <fullName evidence="1">Lysine-specific demethylase hairless</fullName>
    </submittedName>
</protein>
<dbReference type="EMBL" id="JADDUC010000108">
    <property type="protein sequence ID" value="KAG0118583.1"/>
    <property type="molecule type" value="Genomic_DNA"/>
</dbReference>
<proteinExistence type="predicted"/>
<keyword evidence="3" id="KW-1185">Reference proteome</keyword>
<reference evidence="2" key="3">
    <citation type="submission" date="2022-01" db="EMBL/GenBank/DDBJ databases">
        <authorList>
            <person name="Rubenstein D.R."/>
        </authorList>
    </citation>
    <scope>NUCLEOTIDE SEQUENCE</scope>
    <source>
        <strain evidence="2">SS15</strain>
        <tissue evidence="2">Liver</tissue>
    </source>
</reference>
<keyword evidence="1" id="KW-0489">Methyltransferase</keyword>